<keyword evidence="2" id="KW-1185">Reference proteome</keyword>
<dbReference type="Gramene" id="OPUNC01G34250.1">
    <property type="protein sequence ID" value="OPUNC01G34250.1"/>
    <property type="gene ID" value="OPUNC01G34250"/>
</dbReference>
<evidence type="ECO:0000313" key="2">
    <source>
        <dbReference type="Proteomes" id="UP000026962"/>
    </source>
</evidence>
<evidence type="ECO:0000313" key="1">
    <source>
        <dbReference type="EnsemblPlants" id="OPUNC01G34250.1"/>
    </source>
</evidence>
<reference evidence="1" key="1">
    <citation type="submission" date="2015-04" db="UniProtKB">
        <authorList>
            <consortium name="EnsemblPlants"/>
        </authorList>
    </citation>
    <scope>IDENTIFICATION</scope>
</reference>
<protein>
    <submittedName>
        <fullName evidence="1">Uncharacterized protein</fullName>
    </submittedName>
</protein>
<dbReference type="Proteomes" id="UP000026962">
    <property type="component" value="Chromosome 1"/>
</dbReference>
<accession>A0A0E0JQD0</accession>
<name>A0A0E0JQD0_ORYPU</name>
<dbReference type="EnsemblPlants" id="OPUNC01G34250.1">
    <property type="protein sequence ID" value="OPUNC01G34250.1"/>
    <property type="gene ID" value="OPUNC01G34250"/>
</dbReference>
<sequence>MDLLILYNEQLIPERTFF</sequence>
<reference evidence="1" key="2">
    <citation type="submission" date="2018-05" db="EMBL/GenBank/DDBJ databases">
        <title>OpunRS2 (Oryza punctata Reference Sequence Version 2).</title>
        <authorList>
            <person name="Zhang J."/>
            <person name="Kudrna D."/>
            <person name="Lee S."/>
            <person name="Talag J."/>
            <person name="Welchert J."/>
            <person name="Wing R.A."/>
        </authorList>
    </citation>
    <scope>NUCLEOTIDE SEQUENCE [LARGE SCALE GENOMIC DNA]</scope>
</reference>
<dbReference type="AlphaFoldDB" id="A0A0E0JQD0"/>
<proteinExistence type="predicted"/>
<dbReference type="HOGENOM" id="CLU_3431142_0_0_1"/>
<organism evidence="1">
    <name type="scientific">Oryza punctata</name>
    <name type="common">Red rice</name>
    <dbReference type="NCBI Taxonomy" id="4537"/>
    <lineage>
        <taxon>Eukaryota</taxon>
        <taxon>Viridiplantae</taxon>
        <taxon>Streptophyta</taxon>
        <taxon>Embryophyta</taxon>
        <taxon>Tracheophyta</taxon>
        <taxon>Spermatophyta</taxon>
        <taxon>Magnoliopsida</taxon>
        <taxon>Liliopsida</taxon>
        <taxon>Poales</taxon>
        <taxon>Poaceae</taxon>
        <taxon>BOP clade</taxon>
        <taxon>Oryzoideae</taxon>
        <taxon>Oryzeae</taxon>
        <taxon>Oryzinae</taxon>
        <taxon>Oryza</taxon>
    </lineage>
</organism>